<keyword evidence="2" id="KW-1185">Reference proteome</keyword>
<evidence type="ECO:0000313" key="2">
    <source>
        <dbReference type="Proteomes" id="UP001485459"/>
    </source>
</evidence>
<accession>A0ABZ2YPV9</accession>
<proteinExistence type="predicted"/>
<protein>
    <recommendedName>
        <fullName evidence="3">TonB-dependent receptor-like protein</fullName>
    </recommendedName>
</protein>
<evidence type="ECO:0008006" key="3">
    <source>
        <dbReference type="Google" id="ProtNLM"/>
    </source>
</evidence>
<sequence length="178" mass="20092">MNGDGQITTLDRVPMGYPTDPEIIYGFGFSAGYGNVDLSLFFQGSARSSFWIDPVATAPFNNETQLLKAYADSYWSEDNRNSYALWPRLSSNIIGNNTQRSNWFMRDGSFLRLKSLEVGYTLPRNVMKRMHLSNARFYLNSLNLFAISSFKLWDVEMGANGLGYPVQRTVNAGILLSL</sequence>
<organism evidence="1 2">
    <name type="scientific">Chitinophaga pollutisoli</name>
    <dbReference type="NCBI Taxonomy" id="3133966"/>
    <lineage>
        <taxon>Bacteria</taxon>
        <taxon>Pseudomonadati</taxon>
        <taxon>Bacteroidota</taxon>
        <taxon>Chitinophagia</taxon>
        <taxon>Chitinophagales</taxon>
        <taxon>Chitinophagaceae</taxon>
        <taxon>Chitinophaga</taxon>
    </lineage>
</organism>
<dbReference type="Proteomes" id="UP001485459">
    <property type="component" value="Chromosome"/>
</dbReference>
<dbReference type="RefSeq" id="WP_341836623.1">
    <property type="nucleotide sequence ID" value="NZ_CP149822.1"/>
</dbReference>
<gene>
    <name evidence="1" type="ORF">WJU16_01825</name>
</gene>
<evidence type="ECO:0000313" key="1">
    <source>
        <dbReference type="EMBL" id="WZN41775.1"/>
    </source>
</evidence>
<dbReference type="EMBL" id="CP149822">
    <property type="protein sequence ID" value="WZN41775.1"/>
    <property type="molecule type" value="Genomic_DNA"/>
</dbReference>
<name>A0ABZ2YPV9_9BACT</name>
<reference evidence="2" key="1">
    <citation type="submission" date="2024-03" db="EMBL/GenBank/DDBJ databases">
        <title>Chitinophaga horti sp. nov., isolated from garden soil.</title>
        <authorList>
            <person name="Lee D.S."/>
            <person name="Han D.M."/>
            <person name="Baek J.H."/>
            <person name="Choi D.G."/>
            <person name="Jeon J.H."/>
            <person name="Jeon C.O."/>
        </authorList>
    </citation>
    <scope>NUCLEOTIDE SEQUENCE [LARGE SCALE GENOMIC DNA]</scope>
    <source>
        <strain evidence="2">GPA1</strain>
    </source>
</reference>